<comment type="similarity">
    <text evidence="2">Belongs to the nicastrin family.</text>
</comment>
<feature type="domain" description="Nicastrin small lobe" evidence="12">
    <location>
        <begin position="39"/>
        <end position="204"/>
    </location>
</feature>
<gene>
    <name evidence="13" type="ORF">ABEB36_007871</name>
</gene>
<protein>
    <recommendedName>
        <fullName evidence="3">Nicastrin</fullName>
    </recommendedName>
</protein>
<dbReference type="InterPro" id="IPR041084">
    <property type="entry name" value="Ncstrn_small"/>
</dbReference>
<accession>A0ABD1EVE8</accession>
<keyword evidence="4 10" id="KW-0812">Transmembrane</keyword>
<evidence type="ECO:0000256" key="6">
    <source>
        <dbReference type="ARBA" id="ARBA00022976"/>
    </source>
</evidence>
<dbReference type="GO" id="GO:0007219">
    <property type="term" value="P:Notch signaling pathway"/>
    <property type="evidence" value="ECO:0007669"/>
    <property type="project" value="UniProtKB-KW"/>
</dbReference>
<evidence type="ECO:0000256" key="9">
    <source>
        <dbReference type="ARBA" id="ARBA00023180"/>
    </source>
</evidence>
<keyword evidence="7 10" id="KW-1133">Transmembrane helix</keyword>
<comment type="caution">
    <text evidence="13">The sequence shown here is derived from an EMBL/GenBank/DDBJ whole genome shotgun (WGS) entry which is preliminary data.</text>
</comment>
<dbReference type="Pfam" id="PF18266">
    <property type="entry name" value="Ncstrn_small"/>
    <property type="match status" value="1"/>
</dbReference>
<dbReference type="Proteomes" id="UP001566132">
    <property type="component" value="Unassembled WGS sequence"/>
</dbReference>
<evidence type="ECO:0000256" key="8">
    <source>
        <dbReference type="ARBA" id="ARBA00023136"/>
    </source>
</evidence>
<dbReference type="Gene3D" id="3.40.630.10">
    <property type="entry name" value="Zn peptidases"/>
    <property type="match status" value="1"/>
</dbReference>
<keyword evidence="14" id="KW-1185">Reference proteome</keyword>
<feature type="signal peptide" evidence="11">
    <location>
        <begin position="1"/>
        <end position="23"/>
    </location>
</feature>
<evidence type="ECO:0000256" key="11">
    <source>
        <dbReference type="SAM" id="SignalP"/>
    </source>
</evidence>
<keyword evidence="6" id="KW-0914">Notch signaling pathway</keyword>
<dbReference type="InterPro" id="IPR008710">
    <property type="entry name" value="Nicastrin"/>
</dbReference>
<organism evidence="13 14">
    <name type="scientific">Hypothenemus hampei</name>
    <name type="common">Coffee berry borer</name>
    <dbReference type="NCBI Taxonomy" id="57062"/>
    <lineage>
        <taxon>Eukaryota</taxon>
        <taxon>Metazoa</taxon>
        <taxon>Ecdysozoa</taxon>
        <taxon>Arthropoda</taxon>
        <taxon>Hexapoda</taxon>
        <taxon>Insecta</taxon>
        <taxon>Pterygota</taxon>
        <taxon>Neoptera</taxon>
        <taxon>Endopterygota</taxon>
        <taxon>Coleoptera</taxon>
        <taxon>Polyphaga</taxon>
        <taxon>Cucujiformia</taxon>
        <taxon>Curculionidae</taxon>
        <taxon>Scolytinae</taxon>
        <taxon>Hypothenemus</taxon>
    </lineage>
</organism>
<keyword evidence="5 11" id="KW-0732">Signal</keyword>
<dbReference type="Pfam" id="PF05450">
    <property type="entry name" value="Nicastrin"/>
    <property type="match status" value="1"/>
</dbReference>
<dbReference type="PANTHER" id="PTHR21092">
    <property type="entry name" value="NICASTRIN"/>
    <property type="match status" value="1"/>
</dbReference>
<evidence type="ECO:0000256" key="7">
    <source>
        <dbReference type="ARBA" id="ARBA00022989"/>
    </source>
</evidence>
<keyword evidence="9" id="KW-0325">Glycoprotein</keyword>
<evidence type="ECO:0000259" key="12">
    <source>
        <dbReference type="Pfam" id="PF18266"/>
    </source>
</evidence>
<evidence type="ECO:0000256" key="5">
    <source>
        <dbReference type="ARBA" id="ARBA00022729"/>
    </source>
</evidence>
<evidence type="ECO:0000256" key="10">
    <source>
        <dbReference type="SAM" id="Phobius"/>
    </source>
</evidence>
<reference evidence="13 14" key="1">
    <citation type="submission" date="2024-05" db="EMBL/GenBank/DDBJ databases">
        <title>Genetic variation in Jamaican populations of the coffee berry borer (Hypothenemus hampei).</title>
        <authorList>
            <person name="Errbii M."/>
            <person name="Myrie A."/>
        </authorList>
    </citation>
    <scope>NUCLEOTIDE SEQUENCE [LARGE SCALE GENOMIC DNA]</scope>
    <source>
        <strain evidence="13">JA-Hopewell-2020-01-JO</strain>
        <tissue evidence="13">Whole body</tissue>
    </source>
</reference>
<evidence type="ECO:0000256" key="1">
    <source>
        <dbReference type="ARBA" id="ARBA00004479"/>
    </source>
</evidence>
<evidence type="ECO:0000313" key="14">
    <source>
        <dbReference type="Proteomes" id="UP001566132"/>
    </source>
</evidence>
<evidence type="ECO:0000256" key="2">
    <source>
        <dbReference type="ARBA" id="ARBA00007717"/>
    </source>
</evidence>
<dbReference type="GO" id="GO:0005886">
    <property type="term" value="C:plasma membrane"/>
    <property type="evidence" value="ECO:0007669"/>
    <property type="project" value="UniProtKB-ARBA"/>
</dbReference>
<dbReference type="PANTHER" id="PTHR21092:SF0">
    <property type="entry name" value="NICASTRIN"/>
    <property type="match status" value="1"/>
</dbReference>
<name>A0ABD1EVE8_HYPHA</name>
<evidence type="ECO:0000313" key="13">
    <source>
        <dbReference type="EMBL" id="KAL1502773.1"/>
    </source>
</evidence>
<evidence type="ECO:0000256" key="3">
    <source>
        <dbReference type="ARBA" id="ARBA00015303"/>
    </source>
</evidence>
<sequence>MLIKNFYVVFLIFISLYIVHCNADRIKDTMYMTITGSVACYRRMNATHQIGCSSKRGGSVGIIHYCDTETDLDFVLHNGTAGEYIPILPTKLFKTSVANKLFKNKDKISGLILHPNNEELSHFTHDTQCPNALFSSNQSTCPEGGWNNFGTGLLYADIPFPIFYVEDENQIKQMKNCFLKYNKDAFAKQSDRSLCALELKSFMYGTTNTPTCQRRSNMVTNLNPIKVCDPLGDSNVWGTLFPLEKGPENNSQPIKNFKYIILSARLDTTSLFEKTSGAESPITGLVCLLTAAKLLKEMSPKWNPNITTNVLFVLFNGETYDYIGSQRLLYDMERGEFPTTLSINNDILPSIHLDNITLFIELSQLSLGNQIYTHVLNNTPDLNNFIGKFRDYNPEMNVILVPNSLPPSSLHTFIRANNTVQGMVLADHQYEYRNPFYNSIYDNVSNIDYQYQNGSDKIGSDSIQGYVGNIALMLARSLCEQIAGNFCNQSTVPDLNLVDELFHCYLEDPNCKVHKAVQKGTLPKSPLSLYVGVENVRNFLPNIVALTLAWFTGERLGPSSSNCTIQHRNHIYRYYNMSTDIDNLEKMSCYQATVNLSEAVSPAFIIDGYDWSSNKYSSWSESSWNEMGVRMFLKPSKIHERITLAVGSITMILSCIIVYFIHSRSHILFDYPDIDSVPTNC</sequence>
<dbReference type="SUPFAM" id="SSF53187">
    <property type="entry name" value="Zn-dependent exopeptidases"/>
    <property type="match status" value="1"/>
</dbReference>
<dbReference type="AlphaFoldDB" id="A0ABD1EVE8"/>
<evidence type="ECO:0000256" key="4">
    <source>
        <dbReference type="ARBA" id="ARBA00022692"/>
    </source>
</evidence>
<proteinExistence type="inferred from homology"/>
<feature type="transmembrane region" description="Helical" evidence="10">
    <location>
        <begin position="642"/>
        <end position="661"/>
    </location>
</feature>
<feature type="chain" id="PRO_5044887699" description="Nicastrin" evidence="11">
    <location>
        <begin position="24"/>
        <end position="681"/>
    </location>
</feature>
<dbReference type="EMBL" id="JBDJPC010000005">
    <property type="protein sequence ID" value="KAL1502773.1"/>
    <property type="molecule type" value="Genomic_DNA"/>
</dbReference>
<comment type="subcellular location">
    <subcellularLocation>
        <location evidence="1">Membrane</location>
        <topology evidence="1">Single-pass type I membrane protein</topology>
    </subcellularLocation>
</comment>
<keyword evidence="8 10" id="KW-0472">Membrane</keyword>